<organism evidence="2 3">
    <name type="scientific">Piscinibacter gummiphilus</name>
    <dbReference type="NCBI Taxonomy" id="946333"/>
    <lineage>
        <taxon>Bacteria</taxon>
        <taxon>Pseudomonadati</taxon>
        <taxon>Pseudomonadota</taxon>
        <taxon>Betaproteobacteria</taxon>
        <taxon>Burkholderiales</taxon>
        <taxon>Sphaerotilaceae</taxon>
        <taxon>Piscinibacter</taxon>
    </lineage>
</organism>
<sequence length="336" mass="35979">MPRTLRIVSVAALAALFAVTGARAADAPPSIASLFQRVPDLPATAEEAATWVDKTGRLVHPGLLALKADIAAHQRAMEQVLLATAQDGQAQGAVVADNLDKGLASVGIDMARMQRDPAYAKEVQDRMRQMSPQELMAMSQKMNAPLNADPRFTNQAQAMVDDTPVVRAAAEAGRAYTEAQPARLQSHQKLWREADDAAAKVRRKPLQVAVAKPKMEWENIGCDAGCRAAWDAYATAMLPLMIARDTEALRVHRATLQRHRAAVADGLKTADKHLVASQYGAASRSQAHRGWIAGYDGAALGEISFLIERITDSVKSAAVVAHCGKQSVLAPGAVCR</sequence>
<gene>
    <name evidence="2" type="ORF">RXV79_23275</name>
</gene>
<keyword evidence="3" id="KW-1185">Reference proteome</keyword>
<feature type="chain" id="PRO_5045505884" evidence="1">
    <location>
        <begin position="25"/>
        <end position="336"/>
    </location>
</feature>
<evidence type="ECO:0000313" key="2">
    <source>
        <dbReference type="EMBL" id="WOB07816.1"/>
    </source>
</evidence>
<protein>
    <submittedName>
        <fullName evidence="2">Uncharacterized protein</fullName>
    </submittedName>
</protein>
<dbReference type="EMBL" id="CP136336">
    <property type="protein sequence ID" value="WOB07816.1"/>
    <property type="molecule type" value="Genomic_DNA"/>
</dbReference>
<accession>A0ABZ0CS54</accession>
<evidence type="ECO:0000313" key="3">
    <source>
        <dbReference type="Proteomes" id="UP001303946"/>
    </source>
</evidence>
<dbReference type="RefSeq" id="WP_316700471.1">
    <property type="nucleotide sequence ID" value="NZ_CP136336.1"/>
</dbReference>
<keyword evidence="1" id="KW-0732">Signal</keyword>
<proteinExistence type="predicted"/>
<dbReference type="Proteomes" id="UP001303946">
    <property type="component" value="Chromosome"/>
</dbReference>
<feature type="signal peptide" evidence="1">
    <location>
        <begin position="1"/>
        <end position="24"/>
    </location>
</feature>
<reference evidence="2 3" key="1">
    <citation type="submission" date="2023-10" db="EMBL/GenBank/DDBJ databases">
        <title>Bacteria for the degradation of biodegradable plastic PBAT(Polybutylene adipate terephthalate).</title>
        <authorList>
            <person name="Weon H.-Y."/>
            <person name="Yeon J."/>
        </authorList>
    </citation>
    <scope>NUCLEOTIDE SEQUENCE [LARGE SCALE GENOMIC DNA]</scope>
    <source>
        <strain evidence="2 3">SBD 7-3</strain>
    </source>
</reference>
<evidence type="ECO:0000256" key="1">
    <source>
        <dbReference type="SAM" id="SignalP"/>
    </source>
</evidence>
<name>A0ABZ0CS54_9BURK</name>